<dbReference type="SMART" id="SM00155">
    <property type="entry name" value="PLDc"/>
    <property type="match status" value="2"/>
</dbReference>
<feature type="domain" description="PLD phosphodiesterase" evidence="7">
    <location>
        <begin position="203"/>
        <end position="230"/>
    </location>
</feature>
<keyword evidence="3 6" id="KW-0812">Transmembrane</keyword>
<evidence type="ECO:0000256" key="6">
    <source>
        <dbReference type="SAM" id="Phobius"/>
    </source>
</evidence>
<dbReference type="Pfam" id="PF13091">
    <property type="entry name" value="PLDc_2"/>
    <property type="match status" value="2"/>
</dbReference>
<evidence type="ECO:0000256" key="2">
    <source>
        <dbReference type="ARBA" id="ARBA00022475"/>
    </source>
</evidence>
<dbReference type="InterPro" id="IPR025202">
    <property type="entry name" value="PLD-like_dom"/>
</dbReference>
<dbReference type="InterPro" id="IPR001736">
    <property type="entry name" value="PLipase_D/transphosphatidylase"/>
</dbReference>
<dbReference type="PANTHER" id="PTHR21248:SF22">
    <property type="entry name" value="PHOSPHOLIPASE D"/>
    <property type="match status" value="1"/>
</dbReference>
<keyword evidence="2" id="KW-1003">Cell membrane</keyword>
<dbReference type="Pfam" id="PF13396">
    <property type="entry name" value="PLDc_N"/>
    <property type="match status" value="1"/>
</dbReference>
<evidence type="ECO:0000256" key="1">
    <source>
        <dbReference type="ARBA" id="ARBA00004651"/>
    </source>
</evidence>
<dbReference type="SUPFAM" id="SSF56024">
    <property type="entry name" value="Phospholipase D/nuclease"/>
    <property type="match status" value="2"/>
</dbReference>
<evidence type="ECO:0000256" key="4">
    <source>
        <dbReference type="ARBA" id="ARBA00022989"/>
    </source>
</evidence>
<evidence type="ECO:0000256" key="5">
    <source>
        <dbReference type="ARBA" id="ARBA00023136"/>
    </source>
</evidence>
<keyword evidence="9" id="KW-1185">Reference proteome</keyword>
<feature type="transmembrane region" description="Helical" evidence="6">
    <location>
        <begin position="36"/>
        <end position="57"/>
    </location>
</feature>
<evidence type="ECO:0000313" key="9">
    <source>
        <dbReference type="Proteomes" id="UP001321445"/>
    </source>
</evidence>
<sequence>MWPERMTDIILTVGAEVLIVLAFLHMLSTRRAPSSMIAWTLAIFLVPYFAVPFYFLFGQHKLFKRYQKLRFTLMPIGEIGSACRHPSEKLLCANAIPPASSENSFVLIDSPLLAYREMEEAIVNAESSIDLCIYKLELDEVTETLSKLLEKRAQEGVKVRLLLDSIGSANLYLFQKQLSSIRAAGVQIAFFMPFLSFPVRNFINLRNHRKIFIFDNHLVMTGGMNLSKEYLSPVSNETRYDDILCKIEGTATHFFSQIFEMDWSFATHSEPRLFPPSARTTKGTVSLQVAPSGPDTPSDGVIEALLGAICNAKERIWIFTPYFVPNEQFVRALAIAVHRGVDVKIVVPEHSDHLISDLGRGSYLRELHAKGADVRLFRGGILHAKAIVFDHDCALVGSINFDNRSLFYNFEASTFIYSPAECESIATWGMAKLDATVPFDPTYKPFQIRIENMMRMLAPLV</sequence>
<dbReference type="PANTHER" id="PTHR21248">
    <property type="entry name" value="CARDIOLIPIN SYNTHASE"/>
    <property type="match status" value="1"/>
</dbReference>
<feature type="transmembrane region" description="Helical" evidence="6">
    <location>
        <begin position="6"/>
        <end position="24"/>
    </location>
</feature>
<dbReference type="PROSITE" id="PS50035">
    <property type="entry name" value="PLD"/>
    <property type="match status" value="2"/>
</dbReference>
<proteinExistence type="predicted"/>
<dbReference type="Gene3D" id="3.30.870.10">
    <property type="entry name" value="Endonuclease Chain A"/>
    <property type="match status" value="2"/>
</dbReference>
<feature type="domain" description="PLD phosphodiesterase" evidence="7">
    <location>
        <begin position="378"/>
        <end position="405"/>
    </location>
</feature>
<evidence type="ECO:0000313" key="8">
    <source>
        <dbReference type="EMBL" id="BDY13235.1"/>
    </source>
</evidence>
<dbReference type="Proteomes" id="UP001321445">
    <property type="component" value="Chromosome"/>
</dbReference>
<keyword evidence="5 6" id="KW-0472">Membrane</keyword>
<gene>
    <name evidence="8" type="primary">ybhO</name>
    <name evidence="8" type="ORF">HCR_15470</name>
</gene>
<protein>
    <submittedName>
        <fullName evidence="8">Cardiolipin synthase</fullName>
    </submittedName>
</protein>
<organism evidence="8 9">
    <name type="scientific">Hydrogenimonas cancrithermarum</name>
    <dbReference type="NCBI Taxonomy" id="2993563"/>
    <lineage>
        <taxon>Bacteria</taxon>
        <taxon>Pseudomonadati</taxon>
        <taxon>Campylobacterota</taxon>
        <taxon>Epsilonproteobacteria</taxon>
        <taxon>Campylobacterales</taxon>
        <taxon>Hydrogenimonadaceae</taxon>
        <taxon>Hydrogenimonas</taxon>
    </lineage>
</organism>
<evidence type="ECO:0000256" key="3">
    <source>
        <dbReference type="ARBA" id="ARBA00022692"/>
    </source>
</evidence>
<keyword evidence="4 6" id="KW-1133">Transmembrane helix</keyword>
<reference evidence="8 9" key="1">
    <citation type="submission" date="2023-03" db="EMBL/GenBank/DDBJ databases">
        <title>Description of Hydrogenimonas sp. ISO32.</title>
        <authorList>
            <person name="Mino S."/>
            <person name="Fukazawa S."/>
            <person name="Sawabe T."/>
        </authorList>
    </citation>
    <scope>NUCLEOTIDE SEQUENCE [LARGE SCALE GENOMIC DNA]</scope>
    <source>
        <strain evidence="8 9">ISO32</strain>
    </source>
</reference>
<accession>A0ABN6WVV4</accession>
<dbReference type="EMBL" id="AP027370">
    <property type="protein sequence ID" value="BDY13235.1"/>
    <property type="molecule type" value="Genomic_DNA"/>
</dbReference>
<comment type="subcellular location">
    <subcellularLocation>
        <location evidence="1">Cell membrane</location>
        <topology evidence="1">Multi-pass membrane protein</topology>
    </subcellularLocation>
</comment>
<dbReference type="InterPro" id="IPR027379">
    <property type="entry name" value="CLS_N"/>
</dbReference>
<name>A0ABN6WVV4_9BACT</name>
<evidence type="ECO:0000259" key="7">
    <source>
        <dbReference type="PROSITE" id="PS50035"/>
    </source>
</evidence>